<evidence type="ECO:0000313" key="1">
    <source>
        <dbReference type="EMBL" id="KAH0811019.1"/>
    </source>
</evidence>
<evidence type="ECO:0000313" key="2">
    <source>
        <dbReference type="Proteomes" id="UP000719412"/>
    </source>
</evidence>
<dbReference type="EMBL" id="JABDTM020027098">
    <property type="protein sequence ID" value="KAH0811019.1"/>
    <property type="molecule type" value="Genomic_DNA"/>
</dbReference>
<gene>
    <name evidence="1" type="ORF">GEV33_011769</name>
</gene>
<comment type="caution">
    <text evidence="1">The sequence shown here is derived from an EMBL/GenBank/DDBJ whole genome shotgun (WGS) entry which is preliminary data.</text>
</comment>
<dbReference type="AlphaFoldDB" id="A0A8J6HA42"/>
<dbReference type="Proteomes" id="UP000719412">
    <property type="component" value="Unassembled WGS sequence"/>
</dbReference>
<reference evidence="1" key="2">
    <citation type="submission" date="2021-08" db="EMBL/GenBank/DDBJ databases">
        <authorList>
            <person name="Eriksson T."/>
        </authorList>
    </citation>
    <scope>NUCLEOTIDE SEQUENCE</scope>
    <source>
        <strain evidence="1">Stoneville</strain>
        <tissue evidence="1">Whole head</tissue>
    </source>
</reference>
<organism evidence="1 2">
    <name type="scientific">Tenebrio molitor</name>
    <name type="common">Yellow mealworm beetle</name>
    <dbReference type="NCBI Taxonomy" id="7067"/>
    <lineage>
        <taxon>Eukaryota</taxon>
        <taxon>Metazoa</taxon>
        <taxon>Ecdysozoa</taxon>
        <taxon>Arthropoda</taxon>
        <taxon>Hexapoda</taxon>
        <taxon>Insecta</taxon>
        <taxon>Pterygota</taxon>
        <taxon>Neoptera</taxon>
        <taxon>Endopterygota</taxon>
        <taxon>Coleoptera</taxon>
        <taxon>Polyphaga</taxon>
        <taxon>Cucujiformia</taxon>
        <taxon>Tenebrionidae</taxon>
        <taxon>Tenebrio</taxon>
    </lineage>
</organism>
<accession>A0A8J6HA42</accession>
<sequence length="509" mass="57919">MQSPWNGARLRRPGYSGPDPVAVSPIYVHYKNLIIGPEIRCVCRGDRKTSQDFMFPFYGGRCISPTFHRRIRSETYRTAQEIPAKAAINQSFGSNYRIVTPGAKQTNFAPRRAISYQDVKHGSRLRRFVLSPKKETGILDRTRKAPRKIHDQDQTSYNLLVEGEEKIPPLASVVRVIFSRLGEPPTVESRRKSPNQISKHSGKRAFTLRLARLRIIPDSSDLIIYVQDGGAITELFTFDDESRRDFLIVLCAAVYVAAIYKWIFRVASPPRFPGPDDANISRRICHRIIFYAQTRTGFIKTRVLRLHRNLHRGGGVNEIIKRDETPRRDGERLRDWLTRCGTSCDVTLIGHNSKEIKTITLSHSVYLRKVNRADSPELTGLREIRVRRLRNGGVQTPGPLNDPFMTTATYKKSRPNEVYVDHKYRAFKYINSELEYAVIYIFYVVMVDAFYYPAGIKYRTAITLPCDAPVHVGNSLLLTSPVGQFLLWSSAFAGIGPELVWTAALDVSA</sequence>
<proteinExistence type="predicted"/>
<reference evidence="1" key="1">
    <citation type="journal article" date="2020" name="J Insects Food Feed">
        <title>The yellow mealworm (Tenebrio molitor) genome: a resource for the emerging insects as food and feed industry.</title>
        <authorList>
            <person name="Eriksson T."/>
            <person name="Andere A."/>
            <person name="Kelstrup H."/>
            <person name="Emery V."/>
            <person name="Picard C."/>
        </authorList>
    </citation>
    <scope>NUCLEOTIDE SEQUENCE</scope>
    <source>
        <strain evidence="1">Stoneville</strain>
        <tissue evidence="1">Whole head</tissue>
    </source>
</reference>
<name>A0A8J6HA42_TENMO</name>
<keyword evidence="2" id="KW-1185">Reference proteome</keyword>
<protein>
    <submittedName>
        <fullName evidence="1">Uncharacterized protein</fullName>
    </submittedName>
</protein>